<evidence type="ECO:0008006" key="3">
    <source>
        <dbReference type="Google" id="ProtNLM"/>
    </source>
</evidence>
<gene>
    <name evidence="2" type="ORF">ENS64_01465</name>
</gene>
<sequence length="94" mass="11363">MRRALYVALIWGVVLGAASKASAAGEGQPTDWGRFYYYPYVYYPHNFQAPQEYNHLYYRYPPSRQIPVYNKDWHNFYPTERKWHKGHHFVLDVF</sequence>
<feature type="signal peptide" evidence="1">
    <location>
        <begin position="1"/>
        <end position="23"/>
    </location>
</feature>
<proteinExistence type="predicted"/>
<organism evidence="2">
    <name type="scientific">Schlesneria paludicola</name>
    <dbReference type="NCBI Taxonomy" id="360056"/>
    <lineage>
        <taxon>Bacteria</taxon>
        <taxon>Pseudomonadati</taxon>
        <taxon>Planctomycetota</taxon>
        <taxon>Planctomycetia</taxon>
        <taxon>Planctomycetales</taxon>
        <taxon>Planctomycetaceae</taxon>
        <taxon>Schlesneria</taxon>
    </lineage>
</organism>
<evidence type="ECO:0000256" key="1">
    <source>
        <dbReference type="SAM" id="SignalP"/>
    </source>
</evidence>
<protein>
    <recommendedName>
        <fullName evidence="3">Calmodulin-binding protein</fullName>
    </recommendedName>
</protein>
<comment type="caution">
    <text evidence="2">The sequence shown here is derived from an EMBL/GenBank/DDBJ whole genome shotgun (WGS) entry which is preliminary data.</text>
</comment>
<keyword evidence="1" id="KW-0732">Signal</keyword>
<dbReference type="AlphaFoldDB" id="A0A7C4QP43"/>
<accession>A0A7C4QP43</accession>
<feature type="chain" id="PRO_5027633545" description="Calmodulin-binding protein" evidence="1">
    <location>
        <begin position="24"/>
        <end position="94"/>
    </location>
</feature>
<reference evidence="2" key="1">
    <citation type="journal article" date="2020" name="mSystems">
        <title>Genome- and Community-Level Interaction Insights into Carbon Utilization and Element Cycling Functions of Hydrothermarchaeota in Hydrothermal Sediment.</title>
        <authorList>
            <person name="Zhou Z."/>
            <person name="Liu Y."/>
            <person name="Xu W."/>
            <person name="Pan J."/>
            <person name="Luo Z.H."/>
            <person name="Li M."/>
        </authorList>
    </citation>
    <scope>NUCLEOTIDE SEQUENCE [LARGE SCALE GENOMIC DNA]</scope>
    <source>
        <strain evidence="2">SpSt-508</strain>
    </source>
</reference>
<name>A0A7C4QP43_9PLAN</name>
<evidence type="ECO:0000313" key="2">
    <source>
        <dbReference type="EMBL" id="HGT37928.1"/>
    </source>
</evidence>
<dbReference type="EMBL" id="DSVQ01000003">
    <property type="protein sequence ID" value="HGT37928.1"/>
    <property type="molecule type" value="Genomic_DNA"/>
</dbReference>